<dbReference type="EMBL" id="CP133647">
    <property type="protein sequence ID" value="WNH01782.1"/>
    <property type="molecule type" value="Genomic_DNA"/>
</dbReference>
<dbReference type="PROSITE" id="PS51186">
    <property type="entry name" value="GNAT"/>
    <property type="match status" value="1"/>
</dbReference>
<reference evidence="2 3" key="1">
    <citation type="journal article" date="2023" name="Access Microbiol">
        <title>The genome of a steinernematid-associated Pseudomonas piscis bacterium encodes the biosynthesis of insect toxins.</title>
        <authorList>
            <person name="Awori R.M."/>
            <person name="Hendre P."/>
            <person name="Amugune N.O."/>
        </authorList>
    </citation>
    <scope>NUCLEOTIDE SEQUENCE [LARGE SCALE GENOMIC DNA]</scope>
    <source>
        <strain evidence="2 3">97</strain>
    </source>
</reference>
<keyword evidence="3" id="KW-1185">Reference proteome</keyword>
<dbReference type="InterPro" id="IPR000182">
    <property type="entry name" value="GNAT_dom"/>
</dbReference>
<dbReference type="Proteomes" id="UP001300348">
    <property type="component" value="Chromosome"/>
</dbReference>
<dbReference type="GeneID" id="88857627"/>
<sequence length="151" mass="16881">MLITLTDVNKNNYDAVCELSVADDQLDYIAENAYSIVQSKFFPSYQTRAICLDGEPVGFFMWVPDDDQRITIWRFMVDKNHQNKGIGRKALSLAIDEIRCSDPLKAIAISYNPNNLVAKNLYASLGFVEVGMDEEVEEMLAVIGGLSSESC</sequence>
<feature type="domain" description="N-acetyltransferase" evidence="1">
    <location>
        <begin position="3"/>
        <end position="149"/>
    </location>
</feature>
<dbReference type="RefSeq" id="WP_189761008.1">
    <property type="nucleotide sequence ID" value="NZ_CAWPOC010000040.1"/>
</dbReference>
<gene>
    <name evidence="2" type="ORF">QL112_018685</name>
</gene>
<proteinExistence type="predicted"/>
<dbReference type="Gene3D" id="3.40.630.30">
    <property type="match status" value="1"/>
</dbReference>
<dbReference type="InterPro" id="IPR016181">
    <property type="entry name" value="Acyl_CoA_acyltransferase"/>
</dbReference>
<protein>
    <submittedName>
        <fullName evidence="2">GNAT family N-acetyltransferase</fullName>
    </submittedName>
</protein>
<evidence type="ECO:0000259" key="1">
    <source>
        <dbReference type="PROSITE" id="PS51186"/>
    </source>
</evidence>
<name>A0ABY9XGP3_9GAMM</name>
<dbReference type="SUPFAM" id="SSF55729">
    <property type="entry name" value="Acyl-CoA N-acyltransferases (Nat)"/>
    <property type="match status" value="1"/>
</dbReference>
<dbReference type="CDD" id="cd04301">
    <property type="entry name" value="NAT_SF"/>
    <property type="match status" value="1"/>
</dbReference>
<dbReference type="Pfam" id="PF00583">
    <property type="entry name" value="Acetyltransf_1"/>
    <property type="match status" value="1"/>
</dbReference>
<accession>A0ABY9XGP3</accession>
<organism evidence="2 3">
    <name type="scientific">Xenorhabdus griffiniae</name>
    <dbReference type="NCBI Taxonomy" id="351672"/>
    <lineage>
        <taxon>Bacteria</taxon>
        <taxon>Pseudomonadati</taxon>
        <taxon>Pseudomonadota</taxon>
        <taxon>Gammaproteobacteria</taxon>
        <taxon>Enterobacterales</taxon>
        <taxon>Morganellaceae</taxon>
        <taxon>Xenorhabdus</taxon>
    </lineage>
</organism>
<evidence type="ECO:0000313" key="2">
    <source>
        <dbReference type="EMBL" id="WNH01782.1"/>
    </source>
</evidence>
<evidence type="ECO:0000313" key="3">
    <source>
        <dbReference type="Proteomes" id="UP001300348"/>
    </source>
</evidence>